<sequence length="404" mass="44302">MGDEARAQEGAVATSAPPQPREPHADRQARALAFSEWQAGFRTRALGEGIRPEIFDSVMTGVTPSSRVRELDGAQPEFVRPVWQYLDSAVSETRVANGRSAYSRLRPTLTAIEERYGTDAQIVTAVWGLETAYGSVRGDFPVAQSLATLAHDGRRRDWAERELIGAMRIVQDGDVRAGSLVGSWAGAMGHTQFMPTSYHRFAQDFDGDGQRNIWSEDPTDALASTAHYLAENGWTPGQPWGIEVRLPDSFDWLLSDRSQTHPASFWTQAGVTTFDGGQLPDHGPARLLAPVGAGGPAFLTYENFEVIKTYNNSTSYALAIGLLGDRIEGRTGVRATWPRDRLPLSRSDSRELQERLTAMGYDTQGADGRIGPNTERAIRQFQVDRGLTPDGTATDRLLALVRQG</sequence>
<dbReference type="InterPro" id="IPR043426">
    <property type="entry name" value="MltB-like"/>
</dbReference>
<feature type="domain" description="Transglycosylase SLT" evidence="3">
    <location>
        <begin position="34"/>
        <end position="325"/>
    </location>
</feature>
<evidence type="ECO:0000259" key="2">
    <source>
        <dbReference type="Pfam" id="PF01471"/>
    </source>
</evidence>
<dbReference type="Pfam" id="PF13406">
    <property type="entry name" value="SLT_2"/>
    <property type="match status" value="1"/>
</dbReference>
<dbReference type="Gene3D" id="1.10.530.10">
    <property type="match status" value="1"/>
</dbReference>
<evidence type="ECO:0000259" key="3">
    <source>
        <dbReference type="Pfam" id="PF13406"/>
    </source>
</evidence>
<dbReference type="PANTHER" id="PTHR30163:SF8">
    <property type="entry name" value="LYTIC MUREIN TRANSGLYCOSYLASE"/>
    <property type="match status" value="1"/>
</dbReference>
<dbReference type="GO" id="GO:0009253">
    <property type="term" value="P:peptidoglycan catabolic process"/>
    <property type="evidence" value="ECO:0007669"/>
    <property type="project" value="TreeGrafter"/>
</dbReference>
<dbReference type="SUPFAM" id="SSF47090">
    <property type="entry name" value="PGBD-like"/>
    <property type="match status" value="1"/>
</dbReference>
<keyword evidence="5" id="KW-1185">Reference proteome</keyword>
<evidence type="ECO:0000256" key="1">
    <source>
        <dbReference type="SAM" id="MobiDB-lite"/>
    </source>
</evidence>
<dbReference type="InterPro" id="IPR031304">
    <property type="entry name" value="SLT_2"/>
</dbReference>
<accession>A0A7S9LVS1</accession>
<dbReference type="AlphaFoldDB" id="A0A7S9LVS1"/>
<gene>
    <name evidence="4" type="ORF">I0K15_08730</name>
</gene>
<proteinExistence type="predicted"/>
<dbReference type="GO" id="GO:0008933">
    <property type="term" value="F:peptidoglycan lytic transglycosylase activity"/>
    <property type="evidence" value="ECO:0007669"/>
    <property type="project" value="TreeGrafter"/>
</dbReference>
<reference evidence="4 5" key="1">
    <citation type="submission" date="2020-11" db="EMBL/GenBank/DDBJ databases">
        <title>Description of Pontivivens ytuae sp. nov. isolated from deep sea sediment of Mariana Trench.</title>
        <authorList>
            <person name="Wang Z."/>
            <person name="Sun Q.-L."/>
            <person name="Xu X.-D."/>
            <person name="Tang Y.-Z."/>
            <person name="Zhang J."/>
        </authorList>
    </citation>
    <scope>NUCLEOTIDE SEQUENCE [LARGE SCALE GENOMIC DNA]</scope>
    <source>
        <strain evidence="4 5">MT2928</strain>
    </source>
</reference>
<feature type="region of interest" description="Disordered" evidence="1">
    <location>
        <begin position="1"/>
        <end position="26"/>
    </location>
</feature>
<organism evidence="4 5">
    <name type="scientific">Pontivivens ytuae</name>
    <dbReference type="NCBI Taxonomy" id="2789856"/>
    <lineage>
        <taxon>Bacteria</taxon>
        <taxon>Pseudomonadati</taxon>
        <taxon>Pseudomonadota</taxon>
        <taxon>Alphaproteobacteria</taxon>
        <taxon>Rhodobacterales</taxon>
        <taxon>Paracoccaceae</taxon>
        <taxon>Pontivivens</taxon>
    </lineage>
</organism>
<dbReference type="Pfam" id="PF01471">
    <property type="entry name" value="PG_binding_1"/>
    <property type="match status" value="1"/>
</dbReference>
<dbReference type="InterPro" id="IPR002477">
    <property type="entry name" value="Peptidoglycan-bd-like"/>
</dbReference>
<evidence type="ECO:0000313" key="4">
    <source>
        <dbReference type="EMBL" id="QPH56169.1"/>
    </source>
</evidence>
<feature type="domain" description="Peptidoglycan binding-like" evidence="2">
    <location>
        <begin position="346"/>
        <end position="399"/>
    </location>
</feature>
<dbReference type="NCBIfam" id="TIGR02283">
    <property type="entry name" value="MltB_2"/>
    <property type="match status" value="1"/>
</dbReference>
<dbReference type="PANTHER" id="PTHR30163">
    <property type="entry name" value="MEMBRANE-BOUND LYTIC MUREIN TRANSGLYCOSYLASE B"/>
    <property type="match status" value="1"/>
</dbReference>
<dbReference type="Proteomes" id="UP000594800">
    <property type="component" value="Chromosome"/>
</dbReference>
<dbReference type="EMBL" id="CP064942">
    <property type="protein sequence ID" value="QPH56169.1"/>
    <property type="molecule type" value="Genomic_DNA"/>
</dbReference>
<dbReference type="CDD" id="cd13399">
    <property type="entry name" value="Slt35-like"/>
    <property type="match status" value="1"/>
</dbReference>
<evidence type="ECO:0000313" key="5">
    <source>
        <dbReference type="Proteomes" id="UP000594800"/>
    </source>
</evidence>
<dbReference type="Gene3D" id="1.10.8.350">
    <property type="entry name" value="Bacterial muramidase"/>
    <property type="match status" value="1"/>
</dbReference>
<dbReference type="Gene3D" id="1.10.101.10">
    <property type="entry name" value="PGBD-like superfamily/PGBD"/>
    <property type="match status" value="1"/>
</dbReference>
<dbReference type="SUPFAM" id="SSF53955">
    <property type="entry name" value="Lysozyme-like"/>
    <property type="match status" value="1"/>
</dbReference>
<dbReference type="InterPro" id="IPR023346">
    <property type="entry name" value="Lysozyme-like_dom_sf"/>
</dbReference>
<name>A0A7S9LVS1_9RHOB</name>
<dbReference type="InterPro" id="IPR036366">
    <property type="entry name" value="PGBDSf"/>
</dbReference>
<dbReference type="InterPro" id="IPR036365">
    <property type="entry name" value="PGBD-like_sf"/>
</dbReference>
<dbReference type="KEGG" id="poz:I0K15_08730"/>
<protein>
    <submittedName>
        <fullName evidence="4">Lytic murein transglycosylase</fullName>
    </submittedName>
</protein>
<dbReference type="InterPro" id="IPR011970">
    <property type="entry name" value="MltB_2"/>
</dbReference>